<dbReference type="PANTHER" id="PTHR10678">
    <property type="entry name" value="26S PROTEASOME NON-ATPASE REGULATORY SUBUNIT 11/COP9 SIGNALOSOME COMPLEX SUBUNIT 2"/>
    <property type="match status" value="1"/>
</dbReference>
<keyword evidence="7" id="KW-1185">Reference proteome</keyword>
<dbReference type="EMBL" id="CP119904">
    <property type="protein sequence ID" value="WFD24135.1"/>
    <property type="molecule type" value="Genomic_DNA"/>
</dbReference>
<comment type="similarity">
    <text evidence="2">Belongs to the proteasome subunit S9 family.</text>
</comment>
<dbReference type="InterPro" id="IPR013538">
    <property type="entry name" value="ASHA1/2-like_C"/>
</dbReference>
<feature type="domain" description="PCI" evidence="5">
    <location>
        <begin position="219"/>
        <end position="396"/>
    </location>
</feature>
<dbReference type="SMART" id="SM00753">
    <property type="entry name" value="PAM"/>
    <property type="match status" value="1"/>
</dbReference>
<proteinExistence type="inferred from homology"/>
<dbReference type="SUPFAM" id="SSF103111">
    <property type="entry name" value="Activator of Hsp90 ATPase, Aha1"/>
    <property type="match status" value="1"/>
</dbReference>
<dbReference type="InterPro" id="IPR011990">
    <property type="entry name" value="TPR-like_helical_dom_sf"/>
</dbReference>
<dbReference type="GO" id="GO:0000502">
    <property type="term" value="C:proteasome complex"/>
    <property type="evidence" value="ECO:0007669"/>
    <property type="project" value="UniProtKB-KW"/>
</dbReference>
<dbReference type="Pfam" id="PF18055">
    <property type="entry name" value="RPN6_N"/>
    <property type="match status" value="1"/>
</dbReference>
<evidence type="ECO:0000256" key="1">
    <source>
        <dbReference type="ARBA" id="ARBA00006817"/>
    </source>
</evidence>
<evidence type="ECO:0000256" key="4">
    <source>
        <dbReference type="SAM" id="MobiDB-lite"/>
    </source>
</evidence>
<dbReference type="InterPro" id="IPR040773">
    <property type="entry name" value="Rpn6_N"/>
</dbReference>
<evidence type="ECO:0000256" key="3">
    <source>
        <dbReference type="ARBA" id="ARBA00022942"/>
    </source>
</evidence>
<sequence length="723" mass="79782">MGSVAEANEALDAGRVAEGKQILETLLQQQADKDDEVLLAEQEKALLRLGQLHRDQQDSQSLAKTVVDSRQFMASIAKAKTAKLVRILIDYFNDIPNSRDTQIAVTKENAAWAKKEKRIFLKQNLETKLIAQYFEAKAYREALPLINELLKELKTLDDKMILTEVHLLESKVNHAIGNFPKAKAALTSARTSANSIYCPPMMQAQLDMQGGILHAEDKDFTTAASYFFETLEGFDSIDDARAAPALKYLLLCKIMLNLPHELPAILEGKVASKYAQSRDVEVMKAVADAQRNRSLEEFEQTLRQFKEGALHRLTAELASDPIVRNHLSALYDSLLQQNLLRVIEPYSRIELAHIAKLVHQPVRDVEQKLSQMILDKVFQGVLDQGAGCLVVFDEVEEDHYHWKTKGCTPWAKEWFTNNLVGHPTPVGDGPATVKIDKLSGFEGDVELGNRKGKLITIYDCEVTLKWSADVDDTVVNGTIRFPEVSHEIEDNNETYRFETELLSESSKTAHDVYSVVRQKLAPSIENVFHRFRAELIDTHAKDLGHDDDAPAPAKEAAPASGGAKAVPSASSSSSTGAVSLSTTEVRVSSHLAISQADLWDLLTNPLRIPMWSKAPAQFSPNVGAHFSLFGGNISGQIVEVAAPNKLVQTWRVPQWPAGHHGTLTTELSQGDDSTKLDLILSGIPTGQEDSSQAGLENYYIRGLKSLGYVAASSTNYPSLGTIL</sequence>
<keyword evidence="3 6" id="KW-0647">Proteasome</keyword>
<evidence type="ECO:0000259" key="5">
    <source>
        <dbReference type="PROSITE" id="PS50250"/>
    </source>
</evidence>
<organism evidence="6 7">
    <name type="scientific">Malassezia equina</name>
    <dbReference type="NCBI Taxonomy" id="1381935"/>
    <lineage>
        <taxon>Eukaryota</taxon>
        <taxon>Fungi</taxon>
        <taxon>Dikarya</taxon>
        <taxon>Basidiomycota</taxon>
        <taxon>Ustilaginomycotina</taxon>
        <taxon>Malasseziomycetes</taxon>
        <taxon>Malasseziales</taxon>
        <taxon>Malasseziaceae</taxon>
        <taxon>Malassezia</taxon>
    </lineage>
</organism>
<feature type="region of interest" description="Disordered" evidence="4">
    <location>
        <begin position="542"/>
        <end position="577"/>
    </location>
</feature>
<dbReference type="CDD" id="cd08892">
    <property type="entry name" value="SRPBCC_Aha1"/>
    <property type="match status" value="1"/>
</dbReference>
<dbReference type="InterPro" id="IPR015310">
    <property type="entry name" value="AHSA1-like_N"/>
</dbReference>
<dbReference type="Gene3D" id="3.30.530.20">
    <property type="match status" value="1"/>
</dbReference>
<accession>A0AAF0EEE8</accession>
<dbReference type="SUPFAM" id="SSF46785">
    <property type="entry name" value="Winged helix' DNA-binding domain"/>
    <property type="match status" value="1"/>
</dbReference>
<dbReference type="InterPro" id="IPR023393">
    <property type="entry name" value="START-like_dom_sf"/>
</dbReference>
<dbReference type="SUPFAM" id="SSF55961">
    <property type="entry name" value="Bet v1-like"/>
    <property type="match status" value="1"/>
</dbReference>
<comment type="similarity">
    <text evidence="1">Belongs to the AHA1 family.</text>
</comment>
<dbReference type="InterPro" id="IPR050871">
    <property type="entry name" value="26S_Proteasome/COP9_Components"/>
</dbReference>
<dbReference type="Gene3D" id="3.15.10.20">
    <property type="entry name" value="Activator of Hsp90 ATPase Aha1, N-terminal domain"/>
    <property type="match status" value="1"/>
</dbReference>
<dbReference type="Proteomes" id="UP001214415">
    <property type="component" value="Chromosome 5"/>
</dbReference>
<evidence type="ECO:0000313" key="6">
    <source>
        <dbReference type="EMBL" id="WFD24135.1"/>
    </source>
</evidence>
<dbReference type="InterPro" id="IPR000717">
    <property type="entry name" value="PCI_dom"/>
</dbReference>
<dbReference type="Gene3D" id="1.25.40.570">
    <property type="match status" value="1"/>
</dbReference>
<dbReference type="PROSITE" id="PS50250">
    <property type="entry name" value="PCI"/>
    <property type="match status" value="1"/>
</dbReference>
<protein>
    <submittedName>
        <fullName evidence="6">26S proteasome regulatory subunit rpn6</fullName>
    </submittedName>
</protein>
<gene>
    <name evidence="6" type="primary">RPN6</name>
    <name evidence="6" type="ORF">MEQU1_002832</name>
</gene>
<dbReference type="AlphaFoldDB" id="A0AAF0EEE8"/>
<name>A0AAF0EEE8_9BASI</name>
<dbReference type="Pfam" id="PF01399">
    <property type="entry name" value="PCI"/>
    <property type="match status" value="1"/>
</dbReference>
<dbReference type="SMART" id="SM01000">
    <property type="entry name" value="Aha1_N"/>
    <property type="match status" value="1"/>
</dbReference>
<evidence type="ECO:0000313" key="7">
    <source>
        <dbReference type="Proteomes" id="UP001214415"/>
    </source>
</evidence>
<dbReference type="Pfam" id="PF08327">
    <property type="entry name" value="AHSA1"/>
    <property type="match status" value="1"/>
</dbReference>
<dbReference type="Pfam" id="PF09229">
    <property type="entry name" value="Aha1_N"/>
    <property type="match status" value="1"/>
</dbReference>
<dbReference type="SUPFAM" id="SSF48452">
    <property type="entry name" value="TPR-like"/>
    <property type="match status" value="1"/>
</dbReference>
<dbReference type="InterPro" id="IPR036390">
    <property type="entry name" value="WH_DNA-bd_sf"/>
</dbReference>
<feature type="compositionally biased region" description="Low complexity" evidence="4">
    <location>
        <begin position="550"/>
        <end position="577"/>
    </location>
</feature>
<dbReference type="InterPro" id="IPR036338">
    <property type="entry name" value="Aha1"/>
</dbReference>
<evidence type="ECO:0000256" key="2">
    <source>
        <dbReference type="ARBA" id="ARBA00007454"/>
    </source>
</evidence>
<dbReference type="SMART" id="SM00088">
    <property type="entry name" value="PINT"/>
    <property type="match status" value="1"/>
</dbReference>
<dbReference type="GO" id="GO:0001671">
    <property type="term" value="F:ATPase activator activity"/>
    <property type="evidence" value="ECO:0007669"/>
    <property type="project" value="InterPro"/>
</dbReference>
<dbReference type="GO" id="GO:0051087">
    <property type="term" value="F:protein-folding chaperone binding"/>
    <property type="evidence" value="ECO:0007669"/>
    <property type="project" value="InterPro"/>
</dbReference>
<reference evidence="6" key="1">
    <citation type="submission" date="2023-03" db="EMBL/GenBank/DDBJ databases">
        <title>Mating type loci evolution in Malassezia.</title>
        <authorList>
            <person name="Coelho M.A."/>
        </authorList>
    </citation>
    <scope>NUCLEOTIDE SEQUENCE</scope>
    <source>
        <strain evidence="6">CBS 12830</strain>
    </source>
</reference>